<evidence type="ECO:0000313" key="3">
    <source>
        <dbReference type="EMBL" id="PSH66678.1"/>
    </source>
</evidence>
<dbReference type="SUPFAM" id="SSF55811">
    <property type="entry name" value="Nudix"/>
    <property type="match status" value="1"/>
</dbReference>
<dbReference type="GO" id="GO:0019693">
    <property type="term" value="P:ribose phosphate metabolic process"/>
    <property type="evidence" value="ECO:0007669"/>
    <property type="project" value="TreeGrafter"/>
</dbReference>
<dbReference type="CDD" id="cd03424">
    <property type="entry name" value="NUDIX_ADPRase_Nudt5_UGPPase_Nudt14"/>
    <property type="match status" value="1"/>
</dbReference>
<sequence length="215" mass="24348">MLLMLVYISLGWGRSVLRSMKPQVTYRPRLMIEPWEVLSSRIELEDRWIKVRADNCRRSDGVIIEPYYVLEYPDWVCVLPITSQGDVVLAKEYRHGIGSVVIGLPSGVVDKEDAVPEATARRELLEETGYTSQRIVPLGSLYANCTNQPNMVHYFLALDAELTGAPALDATEQIEVELVPWEHVRSTSLLRQSHHIACVHLAEKYFTSSMTTFGV</sequence>
<dbReference type="PANTHER" id="PTHR11839">
    <property type="entry name" value="UDP/ADP-SUGAR PYROPHOSPHATASE"/>
    <property type="match status" value="1"/>
</dbReference>
<dbReference type="AlphaFoldDB" id="A0A2P7BJR1"/>
<dbReference type="GO" id="GO:0006753">
    <property type="term" value="P:nucleoside phosphate metabolic process"/>
    <property type="evidence" value="ECO:0007669"/>
    <property type="project" value="TreeGrafter"/>
</dbReference>
<accession>A0A2P7BJR1</accession>
<keyword evidence="4" id="KW-1185">Reference proteome</keyword>
<keyword evidence="1 3" id="KW-0378">Hydrolase</keyword>
<reference evidence="4" key="1">
    <citation type="submission" date="2017-11" db="EMBL/GenBank/DDBJ databases">
        <authorList>
            <person name="Kuznetsova I."/>
            <person name="Sazanova A."/>
            <person name="Chirak E."/>
            <person name="Safronova V."/>
            <person name="Willems A."/>
        </authorList>
    </citation>
    <scope>NUCLEOTIDE SEQUENCE [LARGE SCALE GENOMIC DNA]</scope>
    <source>
        <strain evidence="4">STM 196</strain>
    </source>
</reference>
<comment type="caution">
    <text evidence="3">The sequence shown here is derived from an EMBL/GenBank/DDBJ whole genome shotgun (WGS) entry which is preliminary data.</text>
</comment>
<dbReference type="Pfam" id="PF00293">
    <property type="entry name" value="NUDIX"/>
    <property type="match status" value="1"/>
</dbReference>
<organism evidence="3 4">
    <name type="scientific">Phyllobacterium brassicacearum</name>
    <dbReference type="NCBI Taxonomy" id="314235"/>
    <lineage>
        <taxon>Bacteria</taxon>
        <taxon>Pseudomonadati</taxon>
        <taxon>Pseudomonadota</taxon>
        <taxon>Alphaproteobacteria</taxon>
        <taxon>Hyphomicrobiales</taxon>
        <taxon>Phyllobacteriaceae</taxon>
        <taxon>Phyllobacterium</taxon>
    </lineage>
</organism>
<gene>
    <name evidence="3" type="ORF">CU102_17845</name>
</gene>
<dbReference type="EMBL" id="PGGO01000014">
    <property type="protein sequence ID" value="PSH66678.1"/>
    <property type="molecule type" value="Genomic_DNA"/>
</dbReference>
<dbReference type="GO" id="GO:0016787">
    <property type="term" value="F:hydrolase activity"/>
    <property type="evidence" value="ECO:0007669"/>
    <property type="project" value="UniProtKB-KW"/>
</dbReference>
<proteinExistence type="predicted"/>
<dbReference type="PROSITE" id="PS51462">
    <property type="entry name" value="NUDIX"/>
    <property type="match status" value="1"/>
</dbReference>
<evidence type="ECO:0000256" key="1">
    <source>
        <dbReference type="ARBA" id="ARBA00022801"/>
    </source>
</evidence>
<evidence type="ECO:0000313" key="4">
    <source>
        <dbReference type="Proteomes" id="UP000241444"/>
    </source>
</evidence>
<dbReference type="PANTHER" id="PTHR11839:SF1">
    <property type="entry name" value="ADP-SUGAR PYROPHOSPHATASE"/>
    <property type="match status" value="1"/>
</dbReference>
<feature type="domain" description="Nudix hydrolase" evidence="2">
    <location>
        <begin position="71"/>
        <end position="204"/>
    </location>
</feature>
<protein>
    <submittedName>
        <fullName evidence="3">NUDIX hydrolase</fullName>
    </submittedName>
</protein>
<dbReference type="InterPro" id="IPR015797">
    <property type="entry name" value="NUDIX_hydrolase-like_dom_sf"/>
</dbReference>
<dbReference type="InterPro" id="IPR000086">
    <property type="entry name" value="NUDIX_hydrolase_dom"/>
</dbReference>
<dbReference type="Gene3D" id="3.90.79.10">
    <property type="entry name" value="Nucleoside Triphosphate Pyrophosphohydrolase"/>
    <property type="match status" value="1"/>
</dbReference>
<dbReference type="Proteomes" id="UP000241444">
    <property type="component" value="Unassembled WGS sequence"/>
</dbReference>
<evidence type="ECO:0000259" key="2">
    <source>
        <dbReference type="PROSITE" id="PS51462"/>
    </source>
</evidence>
<dbReference type="OrthoDB" id="9806150at2"/>
<name>A0A2P7BJR1_9HYPH</name>